<dbReference type="Proteomes" id="UP000028582">
    <property type="component" value="Unassembled WGS sequence"/>
</dbReference>
<evidence type="ECO:0000313" key="1">
    <source>
        <dbReference type="EMBL" id="ETO80177.1"/>
    </source>
</evidence>
<name>A0A081AMR6_PHYNI</name>
<proteinExistence type="predicted"/>
<dbReference type="AlphaFoldDB" id="A0A081AMR6"/>
<accession>A0A081AMR6</accession>
<sequence length="56" mass="6423">MHRSDSRRALLVYHLVIYFLPHDPLTLNGVWRVNCTKILSSSSRKVFRGIGAITLI</sequence>
<comment type="caution">
    <text evidence="1">The sequence shown here is derived from an EMBL/GenBank/DDBJ whole genome shotgun (WGS) entry which is preliminary data.</text>
</comment>
<organism evidence="1 2">
    <name type="scientific">Phytophthora nicotianae P1976</name>
    <dbReference type="NCBI Taxonomy" id="1317066"/>
    <lineage>
        <taxon>Eukaryota</taxon>
        <taxon>Sar</taxon>
        <taxon>Stramenopiles</taxon>
        <taxon>Oomycota</taxon>
        <taxon>Peronosporomycetes</taxon>
        <taxon>Peronosporales</taxon>
        <taxon>Peronosporaceae</taxon>
        <taxon>Phytophthora</taxon>
    </lineage>
</organism>
<protein>
    <submittedName>
        <fullName evidence="1">Uncharacterized protein</fullName>
    </submittedName>
</protein>
<dbReference type="EMBL" id="ANJA01001020">
    <property type="protein sequence ID" value="ETO80177.1"/>
    <property type="molecule type" value="Genomic_DNA"/>
</dbReference>
<reference evidence="1 2" key="1">
    <citation type="submission" date="2013-11" db="EMBL/GenBank/DDBJ databases">
        <title>The Genome Sequence of Phytophthora parasitica P1976.</title>
        <authorList>
            <consortium name="The Broad Institute Genomics Platform"/>
            <person name="Russ C."/>
            <person name="Tyler B."/>
            <person name="Panabieres F."/>
            <person name="Shan W."/>
            <person name="Tripathy S."/>
            <person name="Grunwald N."/>
            <person name="Machado M."/>
            <person name="Johnson C.S."/>
            <person name="Walker B."/>
            <person name="Young S."/>
            <person name="Zeng Q."/>
            <person name="Gargeya S."/>
            <person name="Fitzgerald M."/>
            <person name="Haas B."/>
            <person name="Abouelleil A."/>
            <person name="Allen A.W."/>
            <person name="Alvarado L."/>
            <person name="Arachchi H.M."/>
            <person name="Berlin A.M."/>
            <person name="Chapman S.B."/>
            <person name="Gainer-Dewar J."/>
            <person name="Goldberg J."/>
            <person name="Griggs A."/>
            <person name="Gujja S."/>
            <person name="Hansen M."/>
            <person name="Howarth C."/>
            <person name="Imamovic A."/>
            <person name="Ireland A."/>
            <person name="Larimer J."/>
            <person name="McCowan C."/>
            <person name="Murphy C."/>
            <person name="Pearson M."/>
            <person name="Poon T.W."/>
            <person name="Priest M."/>
            <person name="Roberts A."/>
            <person name="Saif S."/>
            <person name="Shea T."/>
            <person name="Sisk P."/>
            <person name="Sykes S."/>
            <person name="Wortman J."/>
            <person name="Nusbaum C."/>
            <person name="Birren B."/>
        </authorList>
    </citation>
    <scope>NUCLEOTIDE SEQUENCE [LARGE SCALE GENOMIC DNA]</scope>
    <source>
        <strain evidence="1 2">P1976</strain>
    </source>
</reference>
<gene>
    <name evidence="1" type="ORF">F444_05253</name>
</gene>
<evidence type="ECO:0000313" key="2">
    <source>
        <dbReference type="Proteomes" id="UP000028582"/>
    </source>
</evidence>